<keyword evidence="13" id="KW-1185">Reference proteome</keyword>
<dbReference type="SUPFAM" id="SSF51419">
    <property type="entry name" value="PLP-binding barrel"/>
    <property type="match status" value="1"/>
</dbReference>
<feature type="domain" description="Orn/DAP/Arg decarboxylase 2 C-terminal" evidence="10">
    <location>
        <begin position="25"/>
        <end position="374"/>
    </location>
</feature>
<dbReference type="UniPathway" id="UPA00034">
    <property type="reaction ID" value="UER00027"/>
</dbReference>
<dbReference type="SUPFAM" id="SSF50621">
    <property type="entry name" value="Alanine racemase C-terminal domain-like"/>
    <property type="match status" value="1"/>
</dbReference>
<dbReference type="PROSITE" id="PS00879">
    <property type="entry name" value="ODR_DC_2_2"/>
    <property type="match status" value="1"/>
</dbReference>
<dbReference type="GO" id="GO:0009089">
    <property type="term" value="P:lysine biosynthetic process via diaminopimelate"/>
    <property type="evidence" value="ECO:0007669"/>
    <property type="project" value="UniProtKB-UniRule"/>
</dbReference>
<dbReference type="NCBIfam" id="TIGR01048">
    <property type="entry name" value="lysA"/>
    <property type="match status" value="1"/>
</dbReference>
<evidence type="ECO:0000313" key="13">
    <source>
        <dbReference type="Proteomes" id="UP000095349"/>
    </source>
</evidence>
<dbReference type="Gene3D" id="2.40.37.10">
    <property type="entry name" value="Lyase, Ornithine Decarboxylase, Chain A, domain 1"/>
    <property type="match status" value="1"/>
</dbReference>
<dbReference type="InterPro" id="IPR000183">
    <property type="entry name" value="Orn/DAP/Arg_de-COase"/>
</dbReference>
<dbReference type="InterPro" id="IPR022644">
    <property type="entry name" value="De-COase2_N"/>
</dbReference>
<dbReference type="Pfam" id="PF00278">
    <property type="entry name" value="Orn_DAP_Arg_deC"/>
    <property type="match status" value="1"/>
</dbReference>
<keyword evidence="5 9" id="KW-0456">Lyase</keyword>
<evidence type="ECO:0000256" key="5">
    <source>
        <dbReference type="ARBA" id="ARBA00023239"/>
    </source>
</evidence>
<dbReference type="Pfam" id="PF02784">
    <property type="entry name" value="Orn_Arg_deC_N"/>
    <property type="match status" value="1"/>
</dbReference>
<dbReference type="PANTHER" id="PTHR43727">
    <property type="entry name" value="DIAMINOPIMELATE DECARBOXYLASE"/>
    <property type="match status" value="1"/>
</dbReference>
<gene>
    <name evidence="12" type="primary">btrK</name>
    <name evidence="12" type="ORF">A4G23_00464</name>
</gene>
<comment type="catalytic activity">
    <reaction evidence="9">
        <text>meso-2,6-diaminopimelate + H(+) = L-lysine + CO2</text>
        <dbReference type="Rhea" id="RHEA:15101"/>
        <dbReference type="ChEBI" id="CHEBI:15378"/>
        <dbReference type="ChEBI" id="CHEBI:16526"/>
        <dbReference type="ChEBI" id="CHEBI:32551"/>
        <dbReference type="ChEBI" id="CHEBI:57791"/>
        <dbReference type="EC" id="4.1.1.20"/>
    </reaction>
</comment>
<dbReference type="PANTHER" id="PTHR43727:SF2">
    <property type="entry name" value="GROUP IV DECARBOXYLASE"/>
    <property type="match status" value="1"/>
</dbReference>
<evidence type="ECO:0000259" key="10">
    <source>
        <dbReference type="Pfam" id="PF00278"/>
    </source>
</evidence>
<evidence type="ECO:0000256" key="4">
    <source>
        <dbReference type="ARBA" id="ARBA00023154"/>
    </source>
</evidence>
<dbReference type="InterPro" id="IPR022657">
    <property type="entry name" value="De-COase2_CS"/>
</dbReference>
<dbReference type="PRINTS" id="PR01179">
    <property type="entry name" value="ODADCRBXLASE"/>
</dbReference>
<keyword evidence="4 9" id="KW-0028">Amino-acid biosynthesis</keyword>
<keyword evidence="2 9" id="KW-0210">Decarboxylase</keyword>
<keyword evidence="4 9" id="KW-0457">Lysine biosynthesis</keyword>
<evidence type="ECO:0000256" key="8">
    <source>
        <dbReference type="RuleBase" id="RU003737"/>
    </source>
</evidence>
<dbReference type="STRING" id="285473.A4G23_00464"/>
<comment type="cofactor">
    <cofactor evidence="1 7 9">
        <name>pyridoxal 5'-phosphate</name>
        <dbReference type="ChEBI" id="CHEBI:597326"/>
    </cofactor>
</comment>
<feature type="active site" description="Proton donor" evidence="7">
    <location>
        <position position="347"/>
    </location>
</feature>
<dbReference type="PATRIC" id="fig|285473.5.peg.506"/>
<dbReference type="PRINTS" id="PR01181">
    <property type="entry name" value="DAPDCRBXLASE"/>
</dbReference>
<evidence type="ECO:0000256" key="9">
    <source>
        <dbReference type="RuleBase" id="RU003738"/>
    </source>
</evidence>
<dbReference type="KEGG" id="srn:A4G23_00464"/>
<evidence type="ECO:0000259" key="11">
    <source>
        <dbReference type="Pfam" id="PF02784"/>
    </source>
</evidence>
<evidence type="ECO:0000256" key="6">
    <source>
        <dbReference type="NCBIfam" id="TIGR01048"/>
    </source>
</evidence>
<dbReference type="InterPro" id="IPR029066">
    <property type="entry name" value="PLP-binding_barrel"/>
</dbReference>
<reference evidence="12 13" key="1">
    <citation type="submission" date="2016-09" db="EMBL/GenBank/DDBJ databases">
        <title>Streptomyces rubrolavendulae MJM4426 Genome sequencing and assembly.</title>
        <authorList>
            <person name="Kim J.-G."/>
        </authorList>
    </citation>
    <scope>NUCLEOTIDE SEQUENCE [LARGE SCALE GENOMIC DNA]</scope>
    <source>
        <strain evidence="12 13">MJM4426</strain>
    </source>
</reference>
<dbReference type="EC" id="4.1.1.20" evidence="6 9"/>
<dbReference type="InterPro" id="IPR002986">
    <property type="entry name" value="DAP_deCOOHase_LysA"/>
</dbReference>
<evidence type="ECO:0000256" key="7">
    <source>
        <dbReference type="PIRSR" id="PIRSR600183-50"/>
    </source>
</evidence>
<sequence>MTDGRPRVQGIAYTELAEEFGTPLYVYDDDVLAAQYGTLRAALHPELEFFYSLKANPNISVLAALASRGARAEVCSAAELLTAVRAGVDPGDIVFVGPGKSRTELTAALEHGIHAVVCESFDELALLDGLARARGIPAPVILRVNPAFSVKGSRLTMGGRPRQFGMDEEQLLARPRLAKEFPATRIIGVQAYMGTRILDAAVITENTRRIFELAERVGAELDIPLRTVDVGGGLGIPYFDGEEELDTAELAAGLNPVVEEFHTRHPQTRLIMELGRYLTAPAGVYLVRVRYLKTSRGENFAVVDGGTHHHMAAVGIGSFVKRNFPMRLLGRESSGEPVPWQITGPLCTPNDTLGKNVPLPPLRTGDLIGVLRSGAYGPTASPVQFLGHGYPAEVLVRDGRPHLVRERDRPEDLLARQHLIAP</sequence>
<feature type="modified residue" description="N6-(pyridoxal phosphate)lysine" evidence="7">
    <location>
        <position position="54"/>
    </location>
</feature>
<proteinExistence type="inferred from homology"/>
<evidence type="ECO:0000256" key="1">
    <source>
        <dbReference type="ARBA" id="ARBA00001933"/>
    </source>
</evidence>
<dbReference type="AlphaFoldDB" id="A0A1D8FWU4"/>
<dbReference type="Proteomes" id="UP000095349">
    <property type="component" value="Chromosome"/>
</dbReference>
<evidence type="ECO:0000256" key="2">
    <source>
        <dbReference type="ARBA" id="ARBA00022793"/>
    </source>
</evidence>
<dbReference type="InterPro" id="IPR022643">
    <property type="entry name" value="De-COase2_C"/>
</dbReference>
<name>A0A1D8FWU4_9ACTN</name>
<feature type="domain" description="Orn/DAP/Arg decarboxylase 2 N-terminal" evidence="11">
    <location>
        <begin position="38"/>
        <end position="280"/>
    </location>
</feature>
<evidence type="ECO:0000256" key="3">
    <source>
        <dbReference type="ARBA" id="ARBA00022898"/>
    </source>
</evidence>
<dbReference type="InterPro" id="IPR009006">
    <property type="entry name" value="Ala_racemase/Decarboxylase_C"/>
</dbReference>
<comment type="similarity">
    <text evidence="8">Belongs to the Orn/Lys/Arg decarboxylase class-II family.</text>
</comment>
<keyword evidence="3 7" id="KW-0663">Pyridoxal phosphate</keyword>
<dbReference type="Gene3D" id="3.20.20.10">
    <property type="entry name" value="Alanine racemase"/>
    <property type="match status" value="1"/>
</dbReference>
<accession>A0A1D8FWU4</accession>
<evidence type="ECO:0000313" key="12">
    <source>
        <dbReference type="EMBL" id="AOT57674.1"/>
    </source>
</evidence>
<dbReference type="CDD" id="cd06839">
    <property type="entry name" value="PLPDE_III_Btrk_like"/>
    <property type="match status" value="1"/>
</dbReference>
<dbReference type="GO" id="GO:0008836">
    <property type="term" value="F:diaminopimelate decarboxylase activity"/>
    <property type="evidence" value="ECO:0007669"/>
    <property type="project" value="UniProtKB-UniRule"/>
</dbReference>
<dbReference type="FunFam" id="3.20.20.10:FF:000003">
    <property type="entry name" value="Diaminopimelate decarboxylase"/>
    <property type="match status" value="1"/>
</dbReference>
<dbReference type="RefSeq" id="WP_069975408.1">
    <property type="nucleotide sequence ID" value="NZ_CP017316.1"/>
</dbReference>
<organism evidence="12 13">
    <name type="scientific">Streptomyces rubrolavendulae</name>
    <dbReference type="NCBI Taxonomy" id="285473"/>
    <lineage>
        <taxon>Bacteria</taxon>
        <taxon>Bacillati</taxon>
        <taxon>Actinomycetota</taxon>
        <taxon>Actinomycetes</taxon>
        <taxon>Kitasatosporales</taxon>
        <taxon>Streptomycetaceae</taxon>
        <taxon>Streptomyces</taxon>
    </lineage>
</organism>
<dbReference type="OrthoDB" id="9802241at2"/>
<comment type="pathway">
    <text evidence="9">Amino-acid biosynthesis; L-lysine biosynthesis via DAP pathway; L-lysine from DL-2,6-diaminopimelate: step 1/1.</text>
</comment>
<dbReference type="EMBL" id="CP017316">
    <property type="protein sequence ID" value="AOT57674.1"/>
    <property type="molecule type" value="Genomic_DNA"/>
</dbReference>
<protein>
    <recommendedName>
        <fullName evidence="6 9">Diaminopimelate decarboxylase</fullName>
        <ecNumber evidence="6 9">4.1.1.20</ecNumber>
    </recommendedName>
</protein>